<keyword evidence="2" id="KW-1185">Reference proteome</keyword>
<dbReference type="EMBL" id="BPLR01007779">
    <property type="protein sequence ID" value="GIY19636.1"/>
    <property type="molecule type" value="Genomic_DNA"/>
</dbReference>
<comment type="caution">
    <text evidence="1">The sequence shown here is derived from an EMBL/GenBank/DDBJ whole genome shotgun (WGS) entry which is preliminary data.</text>
</comment>
<evidence type="ECO:0000313" key="1">
    <source>
        <dbReference type="EMBL" id="GIY19636.1"/>
    </source>
</evidence>
<evidence type="ECO:0000313" key="2">
    <source>
        <dbReference type="Proteomes" id="UP001054945"/>
    </source>
</evidence>
<organism evidence="1 2">
    <name type="scientific">Caerostris extrusa</name>
    <name type="common">Bark spider</name>
    <name type="synonym">Caerostris bankana</name>
    <dbReference type="NCBI Taxonomy" id="172846"/>
    <lineage>
        <taxon>Eukaryota</taxon>
        <taxon>Metazoa</taxon>
        <taxon>Ecdysozoa</taxon>
        <taxon>Arthropoda</taxon>
        <taxon>Chelicerata</taxon>
        <taxon>Arachnida</taxon>
        <taxon>Araneae</taxon>
        <taxon>Araneomorphae</taxon>
        <taxon>Entelegynae</taxon>
        <taxon>Araneoidea</taxon>
        <taxon>Araneidae</taxon>
        <taxon>Caerostris</taxon>
    </lineage>
</organism>
<dbReference type="Proteomes" id="UP001054945">
    <property type="component" value="Unassembled WGS sequence"/>
</dbReference>
<sequence length="78" mass="8695">MCLGASFVDSHFQCLHYSDESPQFNEQMSHIKTRRGFPKPLCSSPAVAARKTFSGSESFTSESPMGEKCCTLKLLQFL</sequence>
<protein>
    <submittedName>
        <fullName evidence="1">Uncharacterized protein</fullName>
    </submittedName>
</protein>
<proteinExistence type="predicted"/>
<accession>A0AAV4RFA2</accession>
<gene>
    <name evidence="1" type="ORF">CEXT_301161</name>
</gene>
<name>A0AAV4RFA2_CAEEX</name>
<dbReference type="AlphaFoldDB" id="A0AAV4RFA2"/>
<reference evidence="1 2" key="1">
    <citation type="submission" date="2021-06" db="EMBL/GenBank/DDBJ databases">
        <title>Caerostris extrusa draft genome.</title>
        <authorList>
            <person name="Kono N."/>
            <person name="Arakawa K."/>
        </authorList>
    </citation>
    <scope>NUCLEOTIDE SEQUENCE [LARGE SCALE GENOMIC DNA]</scope>
</reference>